<dbReference type="Proteomes" id="UP001335648">
    <property type="component" value="Unassembled WGS sequence"/>
</dbReference>
<name>A0AAN8H2D3_9TELE</name>
<keyword evidence="3" id="KW-1185">Reference proteome</keyword>
<evidence type="ECO:0000313" key="2">
    <source>
        <dbReference type="EMBL" id="KAK5899422.1"/>
    </source>
</evidence>
<proteinExistence type="predicted"/>
<feature type="region of interest" description="Disordered" evidence="1">
    <location>
        <begin position="35"/>
        <end position="67"/>
    </location>
</feature>
<dbReference type="AlphaFoldDB" id="A0AAN8H2D3"/>
<dbReference type="EMBL" id="JAULUE010002052">
    <property type="protein sequence ID" value="KAK5899422.1"/>
    <property type="molecule type" value="Genomic_DNA"/>
</dbReference>
<gene>
    <name evidence="2" type="ORF">CesoFtcFv8_008904</name>
</gene>
<protein>
    <submittedName>
        <fullName evidence="2">Uncharacterized protein</fullName>
    </submittedName>
</protein>
<evidence type="ECO:0000313" key="3">
    <source>
        <dbReference type="Proteomes" id="UP001335648"/>
    </source>
</evidence>
<reference evidence="2 3" key="1">
    <citation type="journal article" date="2023" name="Mol. Biol. Evol.">
        <title>Genomics of Secondarily Temperate Adaptation in the Only Non-Antarctic Icefish.</title>
        <authorList>
            <person name="Rivera-Colon A.G."/>
            <person name="Rayamajhi N."/>
            <person name="Minhas B.F."/>
            <person name="Madrigal G."/>
            <person name="Bilyk K.T."/>
            <person name="Yoon V."/>
            <person name="Hune M."/>
            <person name="Gregory S."/>
            <person name="Cheng C.H.C."/>
            <person name="Catchen J.M."/>
        </authorList>
    </citation>
    <scope>NUCLEOTIDE SEQUENCE [LARGE SCALE GENOMIC DNA]</scope>
    <source>
        <strain evidence="2">JC2023a</strain>
    </source>
</reference>
<organism evidence="2 3">
    <name type="scientific">Champsocephalus esox</name>
    <name type="common">pike icefish</name>
    <dbReference type="NCBI Taxonomy" id="159716"/>
    <lineage>
        <taxon>Eukaryota</taxon>
        <taxon>Metazoa</taxon>
        <taxon>Chordata</taxon>
        <taxon>Craniata</taxon>
        <taxon>Vertebrata</taxon>
        <taxon>Euteleostomi</taxon>
        <taxon>Actinopterygii</taxon>
        <taxon>Neopterygii</taxon>
        <taxon>Teleostei</taxon>
        <taxon>Neoteleostei</taxon>
        <taxon>Acanthomorphata</taxon>
        <taxon>Eupercaria</taxon>
        <taxon>Perciformes</taxon>
        <taxon>Notothenioidei</taxon>
        <taxon>Channichthyidae</taxon>
        <taxon>Champsocephalus</taxon>
    </lineage>
</organism>
<feature type="compositionally biased region" description="Polar residues" evidence="1">
    <location>
        <begin position="49"/>
        <end position="67"/>
    </location>
</feature>
<feature type="compositionally biased region" description="Basic and acidic residues" evidence="1">
    <location>
        <begin position="7"/>
        <end position="22"/>
    </location>
</feature>
<sequence length="67" mass="7154">MCPSTKQGEDRQTHDADGRLGENVRAVISSVTALADFPSPKLPPRTDLRSTTAPQADSHKCMSSQGT</sequence>
<feature type="region of interest" description="Disordered" evidence="1">
    <location>
        <begin position="1"/>
        <end position="22"/>
    </location>
</feature>
<comment type="caution">
    <text evidence="2">The sequence shown here is derived from an EMBL/GenBank/DDBJ whole genome shotgun (WGS) entry which is preliminary data.</text>
</comment>
<evidence type="ECO:0000256" key="1">
    <source>
        <dbReference type="SAM" id="MobiDB-lite"/>
    </source>
</evidence>
<accession>A0AAN8H2D3</accession>